<dbReference type="NCBIfam" id="TIGR00526">
    <property type="entry name" value="folB_dom"/>
    <property type="match status" value="1"/>
</dbReference>
<dbReference type="PANTHER" id="PTHR42844">
    <property type="entry name" value="DIHYDRONEOPTERIN ALDOLASE 1-RELATED"/>
    <property type="match status" value="1"/>
</dbReference>
<evidence type="ECO:0000256" key="6">
    <source>
        <dbReference type="RuleBase" id="RU362079"/>
    </source>
</evidence>
<keyword evidence="5 6" id="KW-0456">Lyase</keyword>
<dbReference type="GO" id="GO:0004150">
    <property type="term" value="F:dihydroneopterin aldolase activity"/>
    <property type="evidence" value="ECO:0007669"/>
    <property type="project" value="UniProtKB-UniRule"/>
</dbReference>
<dbReference type="AlphaFoldDB" id="A0A1H6JA65"/>
<comment type="similarity">
    <text evidence="3 6">Belongs to the DHNA family.</text>
</comment>
<dbReference type="OrthoDB" id="5297888at2"/>
<comment type="function">
    <text evidence="6">Catalyzes the conversion of 7,8-dihydroneopterin to 6-hydroxymethyl-7,8-dihydropterin.</text>
</comment>
<dbReference type="NCBIfam" id="TIGR00525">
    <property type="entry name" value="folB"/>
    <property type="match status" value="1"/>
</dbReference>
<dbReference type="Pfam" id="PF02152">
    <property type="entry name" value="FolB"/>
    <property type="match status" value="1"/>
</dbReference>
<dbReference type="SMART" id="SM00905">
    <property type="entry name" value="FolB"/>
    <property type="match status" value="1"/>
</dbReference>
<evidence type="ECO:0000256" key="5">
    <source>
        <dbReference type="ARBA" id="ARBA00023239"/>
    </source>
</evidence>
<comment type="catalytic activity">
    <reaction evidence="1 6">
        <text>7,8-dihydroneopterin = 6-hydroxymethyl-7,8-dihydropterin + glycolaldehyde</text>
        <dbReference type="Rhea" id="RHEA:10540"/>
        <dbReference type="ChEBI" id="CHEBI:17001"/>
        <dbReference type="ChEBI" id="CHEBI:17071"/>
        <dbReference type="ChEBI" id="CHEBI:44841"/>
        <dbReference type="EC" id="4.1.2.25"/>
    </reaction>
</comment>
<dbReference type="SUPFAM" id="SSF55620">
    <property type="entry name" value="Tetrahydrobiopterin biosynthesis enzymes-like"/>
    <property type="match status" value="1"/>
</dbReference>
<dbReference type="Gene3D" id="3.30.1130.10">
    <property type="match status" value="1"/>
</dbReference>
<evidence type="ECO:0000256" key="4">
    <source>
        <dbReference type="ARBA" id="ARBA00022909"/>
    </source>
</evidence>
<feature type="domain" description="Dihydroneopterin aldolase/epimerase" evidence="7">
    <location>
        <begin position="19"/>
        <end position="129"/>
    </location>
</feature>
<dbReference type="InterPro" id="IPR043133">
    <property type="entry name" value="GTP-CH-I_C/QueF"/>
</dbReference>
<dbReference type="GO" id="GO:0046656">
    <property type="term" value="P:folic acid biosynthetic process"/>
    <property type="evidence" value="ECO:0007669"/>
    <property type="project" value="UniProtKB-UniRule"/>
</dbReference>
<dbReference type="GO" id="GO:0046654">
    <property type="term" value="P:tetrahydrofolate biosynthetic process"/>
    <property type="evidence" value="ECO:0007669"/>
    <property type="project" value="UniProtKB-UniRule"/>
</dbReference>
<proteinExistence type="inferred from homology"/>
<protein>
    <recommendedName>
        <fullName evidence="6">7,8-dihydroneopterin aldolase</fullName>
        <ecNumber evidence="6">4.1.2.25</ecNumber>
    </recommendedName>
</protein>
<gene>
    <name evidence="8" type="ORF">SAMN04244559_03076</name>
</gene>
<organism evidence="8 9">
    <name type="scientific">Magnetospirillum fulvum</name>
    <name type="common">Rhodospirillum fulvum</name>
    <dbReference type="NCBI Taxonomy" id="1082"/>
    <lineage>
        <taxon>Bacteria</taxon>
        <taxon>Pseudomonadati</taxon>
        <taxon>Pseudomonadota</taxon>
        <taxon>Alphaproteobacteria</taxon>
        <taxon>Rhodospirillales</taxon>
        <taxon>Rhodospirillaceae</taxon>
        <taxon>Magnetospirillum</taxon>
    </lineage>
</organism>
<evidence type="ECO:0000313" key="9">
    <source>
        <dbReference type="Proteomes" id="UP000182983"/>
    </source>
</evidence>
<accession>A0A1H6JA65</accession>
<evidence type="ECO:0000256" key="1">
    <source>
        <dbReference type="ARBA" id="ARBA00001353"/>
    </source>
</evidence>
<dbReference type="UniPathway" id="UPA00077">
    <property type="reaction ID" value="UER00154"/>
</dbReference>
<evidence type="ECO:0000259" key="7">
    <source>
        <dbReference type="SMART" id="SM00905"/>
    </source>
</evidence>
<evidence type="ECO:0000256" key="3">
    <source>
        <dbReference type="ARBA" id="ARBA00005708"/>
    </source>
</evidence>
<keyword evidence="4 6" id="KW-0289">Folate biosynthesis</keyword>
<evidence type="ECO:0000313" key="8">
    <source>
        <dbReference type="EMBL" id="SEH58966.1"/>
    </source>
</evidence>
<dbReference type="InterPro" id="IPR006157">
    <property type="entry name" value="FolB_dom"/>
</dbReference>
<keyword evidence="9" id="KW-1185">Reference proteome</keyword>
<evidence type="ECO:0000256" key="2">
    <source>
        <dbReference type="ARBA" id="ARBA00005013"/>
    </source>
</evidence>
<dbReference type="InterPro" id="IPR006156">
    <property type="entry name" value="Dihydroneopterin_aldolase"/>
</dbReference>
<dbReference type="EMBL" id="FNWO01000015">
    <property type="protein sequence ID" value="SEH58966.1"/>
    <property type="molecule type" value="Genomic_DNA"/>
</dbReference>
<dbReference type="EC" id="4.1.2.25" evidence="6"/>
<dbReference type="Proteomes" id="UP000182983">
    <property type="component" value="Unassembled WGS sequence"/>
</dbReference>
<sequence>MFLSHWFPLAVAERRLRHVFIHDLVLEASIGVLAEEKQFRQPVRINLDLAVCDPVDDLRDDLANVVCYEQMAHRIRAIVEAGHLHLVETLAEKIAAASLENPRVRRVRVRVEKPNAIAGAASAGVEVERAA</sequence>
<reference evidence="9" key="1">
    <citation type="submission" date="2016-10" db="EMBL/GenBank/DDBJ databases">
        <authorList>
            <person name="Varghese N."/>
            <person name="Submissions S."/>
        </authorList>
    </citation>
    <scope>NUCLEOTIDE SEQUENCE [LARGE SCALE GENOMIC DNA]</scope>
    <source>
        <strain evidence="9">DSM 13234</strain>
    </source>
</reference>
<dbReference type="GO" id="GO:0005737">
    <property type="term" value="C:cytoplasm"/>
    <property type="evidence" value="ECO:0007669"/>
    <property type="project" value="TreeGrafter"/>
</dbReference>
<dbReference type="PANTHER" id="PTHR42844:SF1">
    <property type="entry name" value="DIHYDRONEOPTERIN ALDOLASE 1-RELATED"/>
    <property type="match status" value="1"/>
</dbReference>
<name>A0A1H6JA65_MAGFU</name>
<comment type="pathway">
    <text evidence="2 6">Cofactor biosynthesis; tetrahydrofolate biosynthesis; 2-amino-4-hydroxy-6-hydroxymethyl-7,8-dihydropteridine diphosphate from 7,8-dihydroneopterin triphosphate: step 3/4.</text>
</comment>